<organism evidence="2 3">
    <name type="scientific">Phaeodactylibacter xiamenensis</name>
    <dbReference type="NCBI Taxonomy" id="1524460"/>
    <lineage>
        <taxon>Bacteria</taxon>
        <taxon>Pseudomonadati</taxon>
        <taxon>Bacteroidota</taxon>
        <taxon>Saprospiria</taxon>
        <taxon>Saprospirales</taxon>
        <taxon>Haliscomenobacteraceae</taxon>
        <taxon>Phaeodactylibacter</taxon>
    </lineage>
</organism>
<dbReference type="Proteomes" id="UP000029736">
    <property type="component" value="Unassembled WGS sequence"/>
</dbReference>
<protein>
    <submittedName>
        <fullName evidence="2">Uncharacterized protein</fullName>
    </submittedName>
</protein>
<gene>
    <name evidence="2" type="ORF">IX84_02740</name>
</gene>
<dbReference type="AlphaFoldDB" id="A0A098SAV7"/>
<dbReference type="EMBL" id="JPOS01000010">
    <property type="protein sequence ID" value="KGE89271.1"/>
    <property type="molecule type" value="Genomic_DNA"/>
</dbReference>
<evidence type="ECO:0000313" key="3">
    <source>
        <dbReference type="Proteomes" id="UP000029736"/>
    </source>
</evidence>
<dbReference type="STRING" id="1524460.IX84_02740"/>
<keyword evidence="1" id="KW-1133">Transmembrane helix</keyword>
<feature type="transmembrane region" description="Helical" evidence="1">
    <location>
        <begin position="16"/>
        <end position="33"/>
    </location>
</feature>
<evidence type="ECO:0000256" key="1">
    <source>
        <dbReference type="SAM" id="Phobius"/>
    </source>
</evidence>
<accession>A0A098SAV7</accession>
<evidence type="ECO:0000313" key="2">
    <source>
        <dbReference type="EMBL" id="KGE89271.1"/>
    </source>
</evidence>
<keyword evidence="1" id="KW-0812">Transmembrane</keyword>
<sequence length="174" mass="19524">MFSDNENGSSPNGSKWLLLLLLGAVLASGYIIWNSSKKIAPGLIETPDGEIVLSPEREAKRDRELEEIDNAIQYALVATIDGYYPCLSCPFGIKTIYLYKGNVWKYGVTRKGEAERYPGGNYGADNLLFLPMFEGTYSECLKREKTLIYNYPLLPEAIERQVILARPPGNKYDS</sequence>
<name>A0A098SAV7_9BACT</name>
<comment type="caution">
    <text evidence="2">The sequence shown here is derived from an EMBL/GenBank/DDBJ whole genome shotgun (WGS) entry which is preliminary data.</text>
</comment>
<keyword evidence="3" id="KW-1185">Reference proteome</keyword>
<keyword evidence="1" id="KW-0472">Membrane</keyword>
<proteinExistence type="predicted"/>
<reference evidence="2 3" key="1">
    <citation type="journal article" date="2014" name="Int. J. Syst. Evol. Microbiol.">
        <title>Phaeodactylibacter xiamenensis gen. nov., sp. nov., a member of the family Saprospiraceae isolated from the marine alga Phaeodactylum tricornutum.</title>
        <authorList>
            <person name="Chen Z.Jr."/>
            <person name="Lei X."/>
            <person name="Lai Q."/>
            <person name="Li Y."/>
            <person name="Zhang B."/>
            <person name="Zhang J."/>
            <person name="Zhang H."/>
            <person name="Yang L."/>
            <person name="Zheng W."/>
            <person name="Tian Y."/>
            <person name="Yu Z."/>
            <person name="Xu H.Jr."/>
            <person name="Zheng T."/>
        </authorList>
    </citation>
    <scope>NUCLEOTIDE SEQUENCE [LARGE SCALE GENOMIC DNA]</scope>
    <source>
        <strain evidence="2 3">KD52</strain>
    </source>
</reference>